<evidence type="ECO:0000313" key="3">
    <source>
        <dbReference type="WBParaSite" id="Csp11.Scaffold629.g11334.t1"/>
    </source>
</evidence>
<feature type="compositionally biased region" description="Basic and acidic residues" evidence="1">
    <location>
        <begin position="14"/>
        <end position="54"/>
    </location>
</feature>
<dbReference type="WBParaSite" id="Csp11.Scaffold629.g11334.t1">
    <property type="protein sequence ID" value="Csp11.Scaffold629.g11334.t1"/>
    <property type="gene ID" value="Csp11.Scaffold629.g11334"/>
</dbReference>
<sequence length="181" mass="20702">MEQSQNQSQKRKRNADEPKKETENQPEKPVKKKVREEEKEGVEETAKKEEKEEKTEEGDAPLPRTPSPEPEAKGATDDDIEHPGVPTEDWEGKRLTLAQRQTIREALDLIEGPYPREIVLWAILRVAERTKEPGTELTADDILEALRMHGRQLRDEIQEVEQELRPQLMGENVMPGPQAVA</sequence>
<reference evidence="3" key="1">
    <citation type="submission" date="2016-11" db="UniProtKB">
        <authorList>
            <consortium name="WormBaseParasite"/>
        </authorList>
    </citation>
    <scope>IDENTIFICATION</scope>
</reference>
<feature type="region of interest" description="Disordered" evidence="1">
    <location>
        <begin position="1"/>
        <end position="93"/>
    </location>
</feature>
<organism evidence="2 3">
    <name type="scientific">Caenorhabditis tropicalis</name>
    <dbReference type="NCBI Taxonomy" id="1561998"/>
    <lineage>
        <taxon>Eukaryota</taxon>
        <taxon>Metazoa</taxon>
        <taxon>Ecdysozoa</taxon>
        <taxon>Nematoda</taxon>
        <taxon>Chromadorea</taxon>
        <taxon>Rhabditida</taxon>
        <taxon>Rhabditina</taxon>
        <taxon>Rhabditomorpha</taxon>
        <taxon>Rhabditoidea</taxon>
        <taxon>Rhabditidae</taxon>
        <taxon>Peloderinae</taxon>
        <taxon>Caenorhabditis</taxon>
    </lineage>
</organism>
<protein>
    <submittedName>
        <fullName evidence="3">AAA family ATPase</fullName>
    </submittedName>
</protein>
<accession>A0A1I7TSJ0</accession>
<evidence type="ECO:0000256" key="1">
    <source>
        <dbReference type="SAM" id="MobiDB-lite"/>
    </source>
</evidence>
<dbReference type="Proteomes" id="UP000095282">
    <property type="component" value="Unplaced"/>
</dbReference>
<dbReference type="AlphaFoldDB" id="A0A1I7TSJ0"/>
<name>A0A1I7TSJ0_9PELO</name>
<proteinExistence type="predicted"/>
<keyword evidence="2" id="KW-1185">Reference proteome</keyword>
<evidence type="ECO:0000313" key="2">
    <source>
        <dbReference type="Proteomes" id="UP000095282"/>
    </source>
</evidence>